<evidence type="ECO:0000313" key="2">
    <source>
        <dbReference type="Proteomes" id="UP000606786"/>
    </source>
</evidence>
<reference evidence="1" key="1">
    <citation type="submission" date="2020-11" db="EMBL/GenBank/DDBJ databases">
        <authorList>
            <person name="Whitehead M."/>
        </authorList>
    </citation>
    <scope>NUCLEOTIDE SEQUENCE</scope>
    <source>
        <strain evidence="1">EGII</strain>
    </source>
</reference>
<sequence>MQAKFPGVLVSWLIGKVVDFRHSTAVEQQHISLHRNIYAHSLSTRQSNSFSSSRISTTTIAIAIVIIFTTPPSGRTPSIARCRNSILTLILQLFITQLHHTCLLQKPTGR</sequence>
<gene>
    <name evidence="1" type="ORF">CCAP1982_LOCUS6611</name>
</gene>
<accession>A0A811UJW6</accession>
<feature type="non-terminal residue" evidence="1">
    <location>
        <position position="110"/>
    </location>
</feature>
<dbReference type="Proteomes" id="UP000606786">
    <property type="component" value="Unassembled WGS sequence"/>
</dbReference>
<protein>
    <submittedName>
        <fullName evidence="1">(Mediterranean fruit fly) hypothetical protein</fullName>
    </submittedName>
</protein>
<organism evidence="1 2">
    <name type="scientific">Ceratitis capitata</name>
    <name type="common">Mediterranean fruit fly</name>
    <name type="synonym">Tephritis capitata</name>
    <dbReference type="NCBI Taxonomy" id="7213"/>
    <lineage>
        <taxon>Eukaryota</taxon>
        <taxon>Metazoa</taxon>
        <taxon>Ecdysozoa</taxon>
        <taxon>Arthropoda</taxon>
        <taxon>Hexapoda</taxon>
        <taxon>Insecta</taxon>
        <taxon>Pterygota</taxon>
        <taxon>Neoptera</taxon>
        <taxon>Endopterygota</taxon>
        <taxon>Diptera</taxon>
        <taxon>Brachycera</taxon>
        <taxon>Muscomorpha</taxon>
        <taxon>Tephritoidea</taxon>
        <taxon>Tephritidae</taxon>
        <taxon>Ceratitis</taxon>
        <taxon>Ceratitis</taxon>
    </lineage>
</organism>
<dbReference type="EMBL" id="CAJHJT010000012">
    <property type="protein sequence ID" value="CAD6997995.1"/>
    <property type="molecule type" value="Genomic_DNA"/>
</dbReference>
<name>A0A811UJW6_CERCA</name>
<proteinExistence type="predicted"/>
<evidence type="ECO:0000313" key="1">
    <source>
        <dbReference type="EMBL" id="CAD6997995.1"/>
    </source>
</evidence>
<keyword evidence="2" id="KW-1185">Reference proteome</keyword>
<comment type="caution">
    <text evidence="1">The sequence shown here is derived from an EMBL/GenBank/DDBJ whole genome shotgun (WGS) entry which is preliminary data.</text>
</comment>
<dbReference type="AlphaFoldDB" id="A0A811UJW6"/>